<feature type="domain" description="Fibronectin type-III" evidence="25">
    <location>
        <begin position="495"/>
        <end position="588"/>
    </location>
</feature>
<keyword evidence="12" id="KW-0904">Protein phosphatase</keyword>
<dbReference type="PROSITE" id="PS50055">
    <property type="entry name" value="TYR_PHOSPHATASE_PTP"/>
    <property type="match status" value="1"/>
</dbReference>
<dbReference type="GO" id="GO:0003987">
    <property type="term" value="F:acetate-CoA ligase activity"/>
    <property type="evidence" value="ECO:0007669"/>
    <property type="project" value="UniProtKB-EC"/>
</dbReference>
<dbReference type="Gene3D" id="3.30.300.30">
    <property type="match status" value="1"/>
</dbReference>
<dbReference type="Gene3D" id="2.60.40.10">
    <property type="entry name" value="Immunoglobulins"/>
    <property type="match status" value="9"/>
</dbReference>
<dbReference type="CDD" id="cd18934">
    <property type="entry name" value="bHLH_TS_MRF4_Myf6"/>
    <property type="match status" value="1"/>
</dbReference>
<dbReference type="InterPro" id="IPR025110">
    <property type="entry name" value="AMP-bd_C"/>
</dbReference>
<evidence type="ECO:0000256" key="10">
    <source>
        <dbReference type="ARBA" id="ARBA00022782"/>
    </source>
</evidence>
<feature type="domain" description="Fibronectin type-III" evidence="25">
    <location>
        <begin position="827"/>
        <end position="924"/>
    </location>
</feature>
<accession>A0A9Q1CVD9</accession>
<keyword evidence="10" id="KW-0221">Differentiation</keyword>
<feature type="region of interest" description="Disordered" evidence="22">
    <location>
        <begin position="2170"/>
        <end position="2203"/>
    </location>
</feature>
<evidence type="ECO:0000259" key="26">
    <source>
        <dbReference type="PROSITE" id="PS50888"/>
    </source>
</evidence>
<evidence type="ECO:0000256" key="4">
    <source>
        <dbReference type="ARBA" id="ARBA00006432"/>
    </source>
</evidence>
<evidence type="ECO:0000256" key="5">
    <source>
        <dbReference type="ARBA" id="ARBA00011571"/>
    </source>
</evidence>
<keyword evidence="11" id="KW-0378">Hydrolase</keyword>
<dbReference type="Pfam" id="PF13193">
    <property type="entry name" value="AMP-binding_C"/>
    <property type="match status" value="1"/>
</dbReference>
<comment type="caution">
    <text evidence="27">The sequence shown here is derived from an EMBL/GenBank/DDBJ whole genome shotgun (WGS) entry which is preliminary data.</text>
</comment>
<dbReference type="SMART" id="SM00060">
    <property type="entry name" value="FN3"/>
    <property type="match status" value="9"/>
</dbReference>
<dbReference type="InterPro" id="IPR042099">
    <property type="entry name" value="ANL_N_sf"/>
</dbReference>
<proteinExistence type="inferred from homology"/>
<evidence type="ECO:0000256" key="18">
    <source>
        <dbReference type="ARBA" id="ARBA00023242"/>
    </source>
</evidence>
<dbReference type="CDD" id="cd00063">
    <property type="entry name" value="FN3"/>
    <property type="match status" value="9"/>
</dbReference>
<comment type="catalytic activity">
    <reaction evidence="1">
        <text>acetate + ATP + CoA = acetyl-CoA + AMP + diphosphate</text>
        <dbReference type="Rhea" id="RHEA:23176"/>
        <dbReference type="ChEBI" id="CHEBI:30089"/>
        <dbReference type="ChEBI" id="CHEBI:30616"/>
        <dbReference type="ChEBI" id="CHEBI:33019"/>
        <dbReference type="ChEBI" id="CHEBI:57287"/>
        <dbReference type="ChEBI" id="CHEBI:57288"/>
        <dbReference type="ChEBI" id="CHEBI:456215"/>
        <dbReference type="EC" id="6.2.1.1"/>
    </reaction>
    <physiologicalReaction direction="left-to-right" evidence="1">
        <dbReference type="Rhea" id="RHEA:23177"/>
    </physiologicalReaction>
</comment>
<dbReference type="InterPro" id="IPR020845">
    <property type="entry name" value="AMP-binding_CS"/>
</dbReference>
<dbReference type="InterPro" id="IPR032387">
    <property type="entry name" value="ACAS_N"/>
</dbReference>
<dbReference type="GO" id="GO:0005759">
    <property type="term" value="C:mitochondrial matrix"/>
    <property type="evidence" value="ECO:0007669"/>
    <property type="project" value="UniProtKB-ARBA"/>
</dbReference>
<dbReference type="GO" id="GO:0043235">
    <property type="term" value="C:receptor complex"/>
    <property type="evidence" value="ECO:0007669"/>
    <property type="project" value="TreeGrafter"/>
</dbReference>
<dbReference type="Pfam" id="PF00501">
    <property type="entry name" value="AMP-binding"/>
    <property type="match status" value="1"/>
</dbReference>
<evidence type="ECO:0000259" key="25">
    <source>
        <dbReference type="PROSITE" id="PS50853"/>
    </source>
</evidence>
<evidence type="ECO:0000256" key="17">
    <source>
        <dbReference type="ARBA" id="ARBA00023180"/>
    </source>
</evidence>
<evidence type="ECO:0000256" key="13">
    <source>
        <dbReference type="ARBA" id="ARBA00022989"/>
    </source>
</evidence>
<dbReference type="CDD" id="cd05967">
    <property type="entry name" value="PrpE"/>
    <property type="match status" value="1"/>
</dbReference>
<dbReference type="GO" id="GO:0005634">
    <property type="term" value="C:nucleus"/>
    <property type="evidence" value="ECO:0007669"/>
    <property type="project" value="UniProtKB-SubCell"/>
</dbReference>
<dbReference type="InterPro" id="IPR045851">
    <property type="entry name" value="AMP-bd_C_sf"/>
</dbReference>
<evidence type="ECO:0000313" key="27">
    <source>
        <dbReference type="EMBL" id="KAJ8249966.1"/>
    </source>
</evidence>
<dbReference type="CDD" id="cd11411">
    <property type="entry name" value="bHLH_TS_MRF"/>
    <property type="match status" value="1"/>
</dbReference>
<keyword evidence="15 21" id="KW-0238">DNA-binding</keyword>
<dbReference type="PANTHER" id="PTHR46957">
    <property type="entry name" value="CYTOKINE RECEPTOR"/>
    <property type="match status" value="1"/>
</dbReference>
<name>A0A9Q1CVD9_CONCO</name>
<evidence type="ECO:0000256" key="12">
    <source>
        <dbReference type="ARBA" id="ARBA00022912"/>
    </source>
</evidence>
<dbReference type="GO" id="GO:0030154">
    <property type="term" value="P:cell differentiation"/>
    <property type="evidence" value="ECO:0007669"/>
    <property type="project" value="UniProtKB-KW"/>
</dbReference>
<dbReference type="InterPro" id="IPR013783">
    <property type="entry name" value="Ig-like_fold"/>
</dbReference>
<dbReference type="PROSITE" id="PS50056">
    <property type="entry name" value="TYR_PHOSPHATASE_2"/>
    <property type="match status" value="1"/>
</dbReference>
<evidence type="ECO:0000256" key="16">
    <source>
        <dbReference type="ARBA" id="ARBA00023136"/>
    </source>
</evidence>
<gene>
    <name evidence="27" type="ORF">COCON_G00231820</name>
</gene>
<evidence type="ECO:0000256" key="19">
    <source>
        <dbReference type="ARBA" id="ARBA00047935"/>
    </source>
</evidence>
<feature type="region of interest" description="Disordered" evidence="22">
    <location>
        <begin position="807"/>
        <end position="833"/>
    </location>
</feature>
<dbReference type="Pfam" id="PF16177">
    <property type="entry name" value="ACAS_N"/>
    <property type="match status" value="1"/>
</dbReference>
<feature type="compositionally biased region" description="Low complexity" evidence="22">
    <location>
        <begin position="2178"/>
        <end position="2194"/>
    </location>
</feature>
<feature type="domain" description="Fibronectin type-III" evidence="25">
    <location>
        <begin position="398"/>
        <end position="491"/>
    </location>
</feature>
<dbReference type="InterPro" id="IPR003595">
    <property type="entry name" value="Tyr_Pase_cat"/>
</dbReference>
<dbReference type="Gene3D" id="3.40.50.12780">
    <property type="entry name" value="N-terminal domain of ligase-like"/>
    <property type="match status" value="1"/>
</dbReference>
<keyword evidence="16" id="KW-0472">Membrane</keyword>
<dbReference type="GO" id="GO:0046983">
    <property type="term" value="F:protein dimerization activity"/>
    <property type="evidence" value="ECO:0007669"/>
    <property type="project" value="InterPro"/>
</dbReference>
<keyword evidence="17" id="KW-0325">Glycoprotein</keyword>
<dbReference type="InterPro" id="IPR022032">
    <property type="entry name" value="Myf5"/>
</dbReference>
<dbReference type="InterPro" id="IPR003961">
    <property type="entry name" value="FN3_dom"/>
</dbReference>
<dbReference type="Pfam" id="PF01586">
    <property type="entry name" value="Basic"/>
    <property type="match status" value="2"/>
</dbReference>
<comment type="subcellular location">
    <subcellularLocation>
        <location evidence="3">Membrane</location>
        <topology evidence="3">Single-pass membrane protein</topology>
    </subcellularLocation>
    <subcellularLocation>
        <location evidence="2">Nucleus</location>
    </subcellularLocation>
</comment>
<sequence length="2882" mass="316732">MGTAVPSSPPRFLKTKKVSDNQIELFWSPPLEANSEILYYIVSVWNETSMSTYNVTVTSVILEVDEDSQYNATVSSWTRLGNGGIFISIFFTASDAVPTDPPQNVSYVILSPTSIQVRWSPPTQPNGVIEFYTIYYTDNSTVLAQRVNVSEGPPGGAESQFSAVLEGLSKGTEYSVWMSSSTPHGEGDAHSDIVNLYTMEDVPDGPIYNLTAKNISSTIVLVTWDPPLSPNGKVTYHLSLEEEHKTQLSSNETLRETTTELAYLFTKRRKYTLYRLTVTPATSAGSAVNSTSVLYLRTQDDVPSSRPIFKSSRNVSSSSIYLSWLPPLEPNGILTEYSVVLQGPGGANTTLTPSTSLTLTGLLAFSPYNVSIAAGNRWGLGPSLTLLLHTDEAGPAAPPRRLSVYNHTASSVWLVWEASPEPNGLVQFYGFRILELRRQALTFQNSSGPSTRAELTGFRPHSVYEISVSSFTRAGNGNQYSDPVTFTTNQSVSEAVRNLSCSGRGWDSVFLEWEGPDEPNGELTHYLVRYGEEEEEEEEEIEPQALWHTLSGLQPHTHYSFLLMAVNSAGPGDGLSCNASTEPESAPGPPRHLNVTRVEPTGVTLSWAAPESVPGRLQEYRVRAQLLSGDCQAWGPPPAWGGDAGVRRRQRGGAGPGVSAQVQPVPLQRLRAHGGRVRRRVPLGHHPHPARRAAESLVAKCPDWVLEGLRFKPRCSHNKIRTAGGGVGRVMASPDPPGACLPGPPPVSRAPGERARIPAGRARSVAIGKLRQLVTENALFRAGRGGEEALGLGQAALDTAPIYWASRGTRDTSSRGSRDGTTDPDVPPRSVSVTASSSAVKIEWEEPEQLAGPTSYLIHIVSVDGPGVNQTLEVDPEEKQAVTVSNLTAYTVYQVTVLAFTGNRSTAWQSGKASEPVFIRTQEDLNLPAPQNRKTPKNVTLELIPEEVTSVYVTFSPPAEPNGNISGYQVRIYRDDQLDFQIAKLPIIRTRNQTITGMIKGLKGGYNYRIVQDHSGLPALVALWFPHSEHLAVELHISAVNGAGLGPSSEVELTTEITAPPKPTQKPQVAVDKHGVLLVTARTMTIMVPTCFFSDRNGPIQKLQVIVAEEWVMDDGNLTNWKNAFNYRPAPYLTDEGLPNPTCFEDVARRAPNVDTYIIGEDDSCMAQEDNALCNGPLKPKTPYVFKFRAVNSKGQFTDSDFSERTRTTGGHQLTRDEEIILGVLLSFFLAVLLILIIYASVRIHQKQKEGGTYSPREAEIIDTKFKLDQLIAVADLELKEENLNRYSSFFFRRKEIFVIQPVNKKSFLQHVEDLCANENVKFLEEFSELPKLLHDLATSDADLPWNRSKNRFTNIKPYNNNRVKLLSEPGVPGSDYINASFVSPGSAQPGGVFWHTAQWLLHGDPSPHACSAGYLCPNEFIATQGPLPGTVADFWRMVWETRSRTIAMLTQCFEKGRIRCHQYWPEDNKPVTVFGDIVITKLSEEVRPDWTVRVLKVERHGDYMVVSHFNFTSWPEHGVPESSTTLIQFVQAIRGHREQDNTTMVVHCSAGVGRTGVFIALDHLVQHVRDHDFVDIYGLVAELRSERMCMVQNLVRTLRQRSGNAAQYMFLHQSTLDLLNSKGNSQSVWFVSYSALEKMDSLDAMEAGAHSTMMDLFETGAYFFSDLRYLDGDNGALPHLEMAGVSPLYQGSDGAPSPGPGRVPSETGGESSGGEEHVRAPAGLQPHRPGQCLVWACKTCKRKSAPTDRRKAATLRERRRLKKINEAFEALKRKTVPNPSQRLPKVEILRGAISYIEKLQDLLRTLDEQEKMQEKDAFGYSAKQQHISQWNLPCQSDPPEPHRPCPSLHTSTSSWFGGTGRDTLRDVGRGDGAGRCTHPQWDMMEMETGLSAGCPVFFGRGPEGSEEDEHVRAPGGPHQAGPCLAWACKACKRRAGPGDRRRAATVRERRRLKKVNRAFDTLRRCSSANPGQRLPKVEVLLNAIHYIHRLQGLLRGRAPGPCAAPPGESGSEPCSPTSDCSDGTKSESLHSFIPACSLRVPALLLIYSGKVSSCKNWCDFHRCNRFGTPRWECILGPAGLERGEHQHLLLLTTTTTSSSSSSSSLPPPPPPRHLLPSQCCCSPPTNSPVWCHMSQGTVYQQDMQAVSSMDRGPPVSSLAFLSSIVNRLSPSPAGPADPTDSATLSPSSSDSQPATPPALYPRPVYHMLKPEYPEETHADTGRTCKLRTERPRPTGIRTQDLLAVSSRNRKTVADTYEQTFRSARDTPEVFWSKAAESISWFETWSQTLDSSNLVSPKWFVGAKLNMCYNAVDRHVANGSGDKAAIIYDSPVTQTKNVITYNELKEQVSRLAGVLVGLGVRKGDLVVIYMPMIPQAMFTMLACARIGATHSLIFGGFASKELSVRIDHAKPKILVTASFGIEPGRRVEYIPLVEKALELSTHKPSKVLIYNRPNMEKVQMQSGFSSDWEEEMGRARPQDCVPVPVNHPLYVLYTSGTTGTPKGIVRDTGGYAVMLNWTMSGVYGLRPGEVWWAASDLGWVVGHSYICYAPLLHGNATVLYEGKPVGTPDAGAFFRVLSEHGVTALFTAPTAIRAIRQVDPQASAGTLYPRPRMRSLFLAGERCDVETLDWAKRSFGVPVLDHWWQTESGSAITATCIGLGNSLAPPPGQAGMPVPGYNVTVIDDDMQEVKPRTLGNIVVRLPLPPGSALSLWHNHQLFEKLYFTKFPGYYDTMDAGFVDGEGYVYVMSRSDDVINVAGHRLSAGALEEAILQHSAVGDCAVVGLEDSLKGHIPLALCVLRKDVEQNPEDIVAEVVKLVRENIGPVAAFRRVLLVGSLPKTRSGKIPRSALSNLVNGKPYKITPTIEDPEVFKAIEETVRGRL</sequence>
<dbReference type="GO" id="GO:0007517">
    <property type="term" value="P:muscle organ development"/>
    <property type="evidence" value="ECO:0007669"/>
    <property type="project" value="UniProtKB-KW"/>
</dbReference>
<dbReference type="SUPFAM" id="SSF49265">
    <property type="entry name" value="Fibronectin type III"/>
    <property type="match status" value="6"/>
</dbReference>
<keyword evidence="18 21" id="KW-0539">Nucleus</keyword>
<feature type="domain" description="Fibronectin type-III" evidence="25">
    <location>
        <begin position="206"/>
        <end position="301"/>
    </location>
</feature>
<dbReference type="FunFam" id="3.40.50.12780:FF:000011">
    <property type="entry name" value="Acetyl-coenzyme A synthetase 2-like, mitochondrial"/>
    <property type="match status" value="1"/>
</dbReference>
<evidence type="ECO:0000256" key="8">
    <source>
        <dbReference type="ARBA" id="ARBA00022692"/>
    </source>
</evidence>
<dbReference type="SUPFAM" id="SSF56801">
    <property type="entry name" value="Acetyl-CoA synthetase-like"/>
    <property type="match status" value="1"/>
</dbReference>
<evidence type="ECO:0000256" key="11">
    <source>
        <dbReference type="ARBA" id="ARBA00022801"/>
    </source>
</evidence>
<feature type="region of interest" description="Disordered" evidence="22">
    <location>
        <begin position="638"/>
        <end position="660"/>
    </location>
</feature>
<dbReference type="SUPFAM" id="SSF52799">
    <property type="entry name" value="(Phosphotyrosine protein) phosphatases II"/>
    <property type="match status" value="1"/>
</dbReference>
<feature type="compositionally biased region" description="Basic and acidic residues" evidence="22">
    <location>
        <begin position="808"/>
        <end position="821"/>
    </location>
</feature>
<evidence type="ECO:0000313" key="28">
    <source>
        <dbReference type="Proteomes" id="UP001152803"/>
    </source>
</evidence>
<dbReference type="PROSITE" id="PS50888">
    <property type="entry name" value="BHLH"/>
    <property type="match status" value="2"/>
</dbReference>
<dbReference type="InterPro" id="IPR036638">
    <property type="entry name" value="HLH_DNA-bd_sf"/>
</dbReference>
<feature type="domain" description="Fibronectin type-III" evidence="25">
    <location>
        <begin position="303"/>
        <end position="396"/>
    </location>
</feature>
<dbReference type="Pfam" id="PF00010">
    <property type="entry name" value="HLH"/>
    <property type="match status" value="2"/>
</dbReference>
<evidence type="ECO:0000256" key="1">
    <source>
        <dbReference type="ARBA" id="ARBA00001884"/>
    </source>
</evidence>
<dbReference type="Pfam" id="PF00041">
    <property type="entry name" value="fn3"/>
    <property type="match status" value="6"/>
</dbReference>
<evidence type="ECO:0000256" key="3">
    <source>
        <dbReference type="ARBA" id="ARBA00004167"/>
    </source>
</evidence>
<dbReference type="SMART" id="SM00353">
    <property type="entry name" value="HLH"/>
    <property type="match status" value="2"/>
</dbReference>
<dbReference type="GO" id="GO:0004725">
    <property type="term" value="F:protein tyrosine phosphatase activity"/>
    <property type="evidence" value="ECO:0007669"/>
    <property type="project" value="InterPro"/>
</dbReference>
<dbReference type="FunFam" id="4.10.280.10:FF:000005">
    <property type="entry name" value="Myogenic factor"/>
    <property type="match status" value="2"/>
</dbReference>
<feature type="domain" description="Tyrosine specific protein phosphatases" evidence="24">
    <location>
        <begin position="1525"/>
        <end position="1599"/>
    </location>
</feature>
<dbReference type="FunFam" id="3.30.300.30:FF:000017">
    <property type="entry name" value="Acyl-CoA synthetase short-chain family member 3"/>
    <property type="match status" value="1"/>
</dbReference>
<dbReference type="InterPro" id="IPR050713">
    <property type="entry name" value="RTP_Phos/Ushers"/>
</dbReference>
<comment type="catalytic activity">
    <reaction evidence="20">
        <text>propanoate + ATP + CoA = propanoyl-CoA + AMP + diphosphate</text>
        <dbReference type="Rhea" id="RHEA:20373"/>
        <dbReference type="ChEBI" id="CHEBI:17272"/>
        <dbReference type="ChEBI" id="CHEBI:30616"/>
        <dbReference type="ChEBI" id="CHEBI:33019"/>
        <dbReference type="ChEBI" id="CHEBI:57287"/>
        <dbReference type="ChEBI" id="CHEBI:57392"/>
        <dbReference type="ChEBI" id="CHEBI:456215"/>
        <dbReference type="EC" id="6.2.1.17"/>
    </reaction>
    <physiologicalReaction direction="left-to-right" evidence="20">
        <dbReference type="Rhea" id="RHEA:20374"/>
    </physiologicalReaction>
</comment>
<dbReference type="OrthoDB" id="10253954at2759"/>
<feature type="domain" description="BHLH" evidence="26">
    <location>
        <begin position="1749"/>
        <end position="1800"/>
    </location>
</feature>
<evidence type="ECO:0000256" key="20">
    <source>
        <dbReference type="ARBA" id="ARBA00049004"/>
    </source>
</evidence>
<feature type="domain" description="Tyrosine-protein phosphatase" evidence="23">
    <location>
        <begin position="1323"/>
        <end position="1619"/>
    </location>
</feature>
<dbReference type="Pfam" id="PF12232">
    <property type="entry name" value="Myf5"/>
    <property type="match status" value="1"/>
</dbReference>
<evidence type="ECO:0000256" key="6">
    <source>
        <dbReference type="ARBA" id="ARBA00022473"/>
    </source>
</evidence>
<dbReference type="InterPro" id="IPR000873">
    <property type="entry name" value="AMP-dep_synth/lig_dom"/>
</dbReference>
<evidence type="ECO:0000256" key="14">
    <source>
        <dbReference type="ARBA" id="ARBA00023098"/>
    </source>
</evidence>
<evidence type="ECO:0000259" key="23">
    <source>
        <dbReference type="PROSITE" id="PS50055"/>
    </source>
</evidence>
<dbReference type="InterPro" id="IPR036116">
    <property type="entry name" value="FN3_sf"/>
</dbReference>
<evidence type="ECO:0000256" key="7">
    <source>
        <dbReference type="ARBA" id="ARBA00022541"/>
    </source>
</evidence>
<dbReference type="SMART" id="SM00520">
    <property type="entry name" value="BASIC"/>
    <property type="match status" value="2"/>
</dbReference>
<evidence type="ECO:0000256" key="2">
    <source>
        <dbReference type="ARBA" id="ARBA00004123"/>
    </source>
</evidence>
<comment type="similarity">
    <text evidence="4">Belongs to the ATP-dependent AMP-binding enzyme family.</text>
</comment>
<feature type="domain" description="Fibronectin type-III" evidence="25">
    <location>
        <begin position="9"/>
        <end position="96"/>
    </location>
</feature>
<keyword evidence="9" id="KW-0732">Signal</keyword>
<comment type="subunit">
    <text evidence="5 21">Efficient DNA binding requires dimerization with another bHLH protein.</text>
</comment>
<dbReference type="Pfam" id="PF00102">
    <property type="entry name" value="Y_phosphatase"/>
    <property type="match status" value="1"/>
</dbReference>
<dbReference type="SUPFAM" id="SSF47459">
    <property type="entry name" value="HLH, helix-loop-helix DNA-binding domain"/>
    <property type="match status" value="2"/>
</dbReference>
<evidence type="ECO:0000256" key="9">
    <source>
        <dbReference type="ARBA" id="ARBA00022729"/>
    </source>
</evidence>
<keyword evidence="28" id="KW-1185">Reference proteome</keyword>
<dbReference type="PROSITE" id="PS00383">
    <property type="entry name" value="TYR_PHOSPHATASE_1"/>
    <property type="match status" value="1"/>
</dbReference>
<feature type="region of interest" description="Disordered" evidence="22">
    <location>
        <begin position="576"/>
        <end position="595"/>
    </location>
</feature>
<dbReference type="InterPro" id="IPR000242">
    <property type="entry name" value="PTP_cat"/>
</dbReference>
<dbReference type="InterPro" id="IPR002546">
    <property type="entry name" value="MyoD_N"/>
</dbReference>
<feature type="domain" description="Fibronectin type-III" evidence="25">
    <location>
        <begin position="101"/>
        <end position="201"/>
    </location>
</feature>
<dbReference type="GO" id="GO:0003677">
    <property type="term" value="F:DNA binding"/>
    <property type="evidence" value="ECO:0007669"/>
    <property type="project" value="UniProtKB-KW"/>
</dbReference>
<dbReference type="PROSITE" id="PS00455">
    <property type="entry name" value="AMP_BINDING"/>
    <property type="match status" value="1"/>
</dbReference>
<dbReference type="InterPro" id="IPR029021">
    <property type="entry name" value="Prot-tyrosine_phosphatase-like"/>
</dbReference>
<evidence type="ECO:0000256" key="15">
    <source>
        <dbReference type="ARBA" id="ARBA00023125"/>
    </source>
</evidence>
<dbReference type="EMBL" id="JAFJMO010000019">
    <property type="protein sequence ID" value="KAJ8249966.1"/>
    <property type="molecule type" value="Genomic_DNA"/>
</dbReference>
<keyword evidence="14" id="KW-0443">Lipid metabolism</keyword>
<evidence type="ECO:0000259" key="24">
    <source>
        <dbReference type="PROSITE" id="PS50056"/>
    </source>
</evidence>
<dbReference type="PRINTS" id="PR00700">
    <property type="entry name" value="PRTYPHPHTASE"/>
</dbReference>
<dbReference type="Proteomes" id="UP001152803">
    <property type="component" value="Unassembled WGS sequence"/>
</dbReference>
<dbReference type="PROSITE" id="PS50853">
    <property type="entry name" value="FN3"/>
    <property type="match status" value="7"/>
</dbReference>
<feature type="region of interest" description="Disordered" evidence="22">
    <location>
        <begin position="1837"/>
        <end position="1872"/>
    </location>
</feature>
<keyword evidence="8" id="KW-0812">Transmembrane</keyword>
<dbReference type="InterPro" id="IPR016130">
    <property type="entry name" value="Tyr_Pase_AS"/>
</dbReference>
<dbReference type="GO" id="GO:0050218">
    <property type="term" value="F:propionate-CoA ligase activity"/>
    <property type="evidence" value="ECO:0007669"/>
    <property type="project" value="UniProtKB-EC"/>
</dbReference>
<protein>
    <recommendedName>
        <fullName evidence="21">Myogenic factor</fullName>
    </recommendedName>
</protein>
<dbReference type="SMART" id="SM00404">
    <property type="entry name" value="PTPc_motif"/>
    <property type="match status" value="1"/>
</dbReference>
<keyword evidence="6" id="KW-0217">Developmental protein</keyword>
<dbReference type="SMART" id="SM00194">
    <property type="entry name" value="PTPc"/>
    <property type="match status" value="1"/>
</dbReference>
<dbReference type="Gene3D" id="3.90.190.10">
    <property type="entry name" value="Protein tyrosine phosphatase superfamily"/>
    <property type="match status" value="1"/>
</dbReference>
<reference evidence="27" key="1">
    <citation type="journal article" date="2023" name="Science">
        <title>Genome structures resolve the early diversification of teleost fishes.</title>
        <authorList>
            <person name="Parey E."/>
            <person name="Louis A."/>
            <person name="Montfort J."/>
            <person name="Bouchez O."/>
            <person name="Roques C."/>
            <person name="Iampietro C."/>
            <person name="Lluch J."/>
            <person name="Castinel A."/>
            <person name="Donnadieu C."/>
            <person name="Desvignes T."/>
            <person name="Floi Bucao C."/>
            <person name="Jouanno E."/>
            <person name="Wen M."/>
            <person name="Mejri S."/>
            <person name="Dirks R."/>
            <person name="Jansen H."/>
            <person name="Henkel C."/>
            <person name="Chen W.J."/>
            <person name="Zahm M."/>
            <person name="Cabau C."/>
            <person name="Klopp C."/>
            <person name="Thompson A.W."/>
            <person name="Robinson-Rechavi M."/>
            <person name="Braasch I."/>
            <person name="Lecointre G."/>
            <person name="Bobe J."/>
            <person name="Postlethwait J.H."/>
            <person name="Berthelot C."/>
            <person name="Roest Crollius H."/>
            <person name="Guiguen Y."/>
        </authorList>
    </citation>
    <scope>NUCLEOTIDE SEQUENCE</scope>
    <source>
        <strain evidence="27">Concon-B</strain>
    </source>
</reference>
<dbReference type="GO" id="GO:0016020">
    <property type="term" value="C:membrane"/>
    <property type="evidence" value="ECO:0007669"/>
    <property type="project" value="UniProtKB-SubCell"/>
</dbReference>
<feature type="region of interest" description="Disordered" evidence="22">
    <location>
        <begin position="1689"/>
        <end position="1725"/>
    </location>
</feature>
<dbReference type="InterPro" id="IPR011598">
    <property type="entry name" value="bHLH_dom"/>
</dbReference>
<keyword evidence="13" id="KW-1133">Transmembrane helix</keyword>
<evidence type="ECO:0000256" key="21">
    <source>
        <dbReference type="RuleBase" id="RU003428"/>
    </source>
</evidence>
<organism evidence="27 28">
    <name type="scientific">Conger conger</name>
    <name type="common">Conger eel</name>
    <name type="synonym">Muraena conger</name>
    <dbReference type="NCBI Taxonomy" id="82655"/>
    <lineage>
        <taxon>Eukaryota</taxon>
        <taxon>Metazoa</taxon>
        <taxon>Chordata</taxon>
        <taxon>Craniata</taxon>
        <taxon>Vertebrata</taxon>
        <taxon>Euteleostomi</taxon>
        <taxon>Actinopterygii</taxon>
        <taxon>Neopterygii</taxon>
        <taxon>Teleostei</taxon>
        <taxon>Anguilliformes</taxon>
        <taxon>Congridae</taxon>
        <taxon>Conger</taxon>
    </lineage>
</organism>
<dbReference type="PANTHER" id="PTHR46957:SF1">
    <property type="entry name" value="PHOSPHATIDYLINOSITOL PHOSPHATASE PTPRQ"/>
    <property type="match status" value="1"/>
</dbReference>
<feature type="domain" description="BHLH" evidence="26">
    <location>
        <begin position="1940"/>
        <end position="1991"/>
    </location>
</feature>
<comment type="catalytic activity">
    <reaction evidence="19">
        <text>butanoate + ATP + CoA = butanoyl-CoA + AMP + diphosphate</text>
        <dbReference type="Rhea" id="RHEA:46172"/>
        <dbReference type="ChEBI" id="CHEBI:17968"/>
        <dbReference type="ChEBI" id="CHEBI:30616"/>
        <dbReference type="ChEBI" id="CHEBI:33019"/>
        <dbReference type="ChEBI" id="CHEBI:57287"/>
        <dbReference type="ChEBI" id="CHEBI:57371"/>
        <dbReference type="ChEBI" id="CHEBI:456215"/>
    </reaction>
    <physiologicalReaction direction="left-to-right" evidence="19">
        <dbReference type="Rhea" id="RHEA:46173"/>
    </physiologicalReaction>
</comment>
<dbReference type="Gene3D" id="4.10.280.10">
    <property type="entry name" value="Helix-loop-helix DNA-binding domain"/>
    <property type="match status" value="2"/>
</dbReference>
<dbReference type="GO" id="GO:0006629">
    <property type="term" value="P:lipid metabolic process"/>
    <property type="evidence" value="ECO:0007669"/>
    <property type="project" value="UniProtKB-KW"/>
</dbReference>
<evidence type="ECO:0000256" key="22">
    <source>
        <dbReference type="SAM" id="MobiDB-lite"/>
    </source>
</evidence>
<keyword evidence="7" id="KW-0517">Myogenesis</keyword>
<dbReference type="InterPro" id="IPR000387">
    <property type="entry name" value="Tyr_Pase_dom"/>
</dbReference>